<dbReference type="PANTHER" id="PTHR34849:SF3">
    <property type="entry name" value="SSR2962 PROTEIN"/>
    <property type="match status" value="1"/>
</dbReference>
<name>A0A1F5VUD1_9BACT</name>
<dbReference type="STRING" id="1817863.A2Y62_05000"/>
<gene>
    <name evidence="1" type="ORF">A2Y62_05000</name>
</gene>
<dbReference type="Pfam" id="PF04255">
    <property type="entry name" value="DUF433"/>
    <property type="match status" value="1"/>
</dbReference>
<dbReference type="InterPro" id="IPR036388">
    <property type="entry name" value="WH-like_DNA-bd_sf"/>
</dbReference>
<accession>A0A1F5VUD1</accession>
<dbReference type="InterPro" id="IPR009057">
    <property type="entry name" value="Homeodomain-like_sf"/>
</dbReference>
<comment type="caution">
    <text evidence="1">The sequence shown here is derived from an EMBL/GenBank/DDBJ whole genome shotgun (WGS) entry which is preliminary data.</text>
</comment>
<dbReference type="SUPFAM" id="SSF46689">
    <property type="entry name" value="Homeodomain-like"/>
    <property type="match status" value="1"/>
</dbReference>
<evidence type="ECO:0000313" key="1">
    <source>
        <dbReference type="EMBL" id="OGF67016.1"/>
    </source>
</evidence>
<dbReference type="PANTHER" id="PTHR34849">
    <property type="entry name" value="SSL5025 PROTEIN"/>
    <property type="match status" value="1"/>
</dbReference>
<sequence length="79" mass="9000">MKAYKQKIIIDSSVHFGKPCIAGTRIPVENILELVRDGISFSDIKKNYYPDIEIEDIKACIEYAMDIITSEEIHVEAVK</sequence>
<protein>
    <submittedName>
        <fullName evidence="1">Antitoxin</fullName>
    </submittedName>
</protein>
<dbReference type="AlphaFoldDB" id="A0A1F5VUD1"/>
<organism evidence="1 2">
    <name type="scientific">Candidatus Fischerbacteria bacterium RBG_13_37_8</name>
    <dbReference type="NCBI Taxonomy" id="1817863"/>
    <lineage>
        <taxon>Bacteria</taxon>
        <taxon>Candidatus Fischeribacteriota</taxon>
    </lineage>
</organism>
<proteinExistence type="predicted"/>
<dbReference type="Gene3D" id="1.10.10.10">
    <property type="entry name" value="Winged helix-like DNA-binding domain superfamily/Winged helix DNA-binding domain"/>
    <property type="match status" value="1"/>
</dbReference>
<dbReference type="EMBL" id="MFGW01000075">
    <property type="protein sequence ID" value="OGF67016.1"/>
    <property type="molecule type" value="Genomic_DNA"/>
</dbReference>
<dbReference type="Proteomes" id="UP000178943">
    <property type="component" value="Unassembled WGS sequence"/>
</dbReference>
<reference evidence="1 2" key="1">
    <citation type="journal article" date="2016" name="Nat. Commun.">
        <title>Thousands of microbial genomes shed light on interconnected biogeochemical processes in an aquifer system.</title>
        <authorList>
            <person name="Anantharaman K."/>
            <person name="Brown C.T."/>
            <person name="Hug L.A."/>
            <person name="Sharon I."/>
            <person name="Castelle C.J."/>
            <person name="Probst A.J."/>
            <person name="Thomas B.C."/>
            <person name="Singh A."/>
            <person name="Wilkins M.J."/>
            <person name="Karaoz U."/>
            <person name="Brodie E.L."/>
            <person name="Williams K.H."/>
            <person name="Hubbard S.S."/>
            <person name="Banfield J.F."/>
        </authorList>
    </citation>
    <scope>NUCLEOTIDE SEQUENCE [LARGE SCALE GENOMIC DNA]</scope>
</reference>
<evidence type="ECO:0000313" key="2">
    <source>
        <dbReference type="Proteomes" id="UP000178943"/>
    </source>
</evidence>
<dbReference type="InterPro" id="IPR007367">
    <property type="entry name" value="DUF433"/>
</dbReference>